<evidence type="ECO:0000259" key="3">
    <source>
        <dbReference type="PROSITE" id="PS00300"/>
    </source>
</evidence>
<proteinExistence type="predicted"/>
<dbReference type="GO" id="GO:0008312">
    <property type="term" value="F:7S RNA binding"/>
    <property type="evidence" value="ECO:0007669"/>
    <property type="project" value="InterPro"/>
</dbReference>
<reference evidence="4" key="1">
    <citation type="submission" date="2020-05" db="UniProtKB">
        <authorList>
            <consortium name="EnsemblMetazoa"/>
        </authorList>
    </citation>
    <scope>IDENTIFICATION</scope>
    <source>
        <strain evidence="4">BB02</strain>
    </source>
</reference>
<dbReference type="InterPro" id="IPR042101">
    <property type="entry name" value="SRP54_N_sf"/>
</dbReference>
<dbReference type="Pfam" id="PF00448">
    <property type="entry name" value="SRP54"/>
    <property type="match status" value="1"/>
</dbReference>
<dbReference type="PANTHER" id="PTHR11564:SF5">
    <property type="entry name" value="SIGNAL RECOGNITION PARTICLE SUBUNIT SRP54"/>
    <property type="match status" value="1"/>
</dbReference>
<evidence type="ECO:0000313" key="5">
    <source>
        <dbReference type="Proteomes" id="UP000076420"/>
    </source>
</evidence>
<dbReference type="PANTHER" id="PTHR11564">
    <property type="entry name" value="SIGNAL RECOGNITION PARTICLE 54K PROTEIN SRP54"/>
    <property type="match status" value="1"/>
</dbReference>
<dbReference type="EnsemblMetazoa" id="BGLB017520-RA">
    <property type="protein sequence ID" value="BGLB017520-PA"/>
    <property type="gene ID" value="BGLB017520"/>
</dbReference>
<dbReference type="GO" id="GO:0003924">
    <property type="term" value="F:GTPase activity"/>
    <property type="evidence" value="ECO:0007669"/>
    <property type="project" value="InterPro"/>
</dbReference>
<dbReference type="InterPro" id="IPR000897">
    <property type="entry name" value="SRP54_GTPase_dom"/>
</dbReference>
<dbReference type="InterPro" id="IPR036891">
    <property type="entry name" value="Signal_recog_part_SRP54_M_sf"/>
</dbReference>
<dbReference type="Gene3D" id="3.40.50.300">
    <property type="entry name" value="P-loop containing nucleotide triphosphate hydrolases"/>
    <property type="match status" value="1"/>
</dbReference>
<dbReference type="InterPro" id="IPR022941">
    <property type="entry name" value="SRP54"/>
</dbReference>
<dbReference type="SMART" id="SM00962">
    <property type="entry name" value="SRP54"/>
    <property type="match status" value="1"/>
</dbReference>
<accession>A0A2C9KCG3</accession>
<dbReference type="InterPro" id="IPR027417">
    <property type="entry name" value="P-loop_NTPase"/>
</dbReference>
<evidence type="ECO:0000256" key="2">
    <source>
        <dbReference type="ARBA" id="ARBA00023134"/>
    </source>
</evidence>
<sequence length="305" mass="34209">MFVGLQGTGKTTSVAKLANYLKSKYPTKKILLVACDIYRPAAIDQLKTLGESLNIEVLEKGTKVNPVDLAKEAYHKSHYEGYDIVIYDTAGRLHTNKELMDELHQIKKIVKPAETIMTIDALSGQDIINVAQTFHDAIELSSFFITKLDGNAKGGAAISISYLMKLPIKLAGTGEKVGDIEVFNPHRIVNRILGLGDIETLTEKIEEAIDLDKQKKDAKKFIDGNVDFDEAEKKLKLFETLISSMTKEERKNPKLLKEPSRKQRVIKGSGKTAQDFNKLMNQFEQAKTLMKQFKNMPNNPLNQLK</sequence>
<keyword evidence="1" id="KW-0547">Nucleotide-binding</keyword>
<evidence type="ECO:0000313" key="4">
    <source>
        <dbReference type="EnsemblMetazoa" id="BGLB017520-PA"/>
    </source>
</evidence>
<protein>
    <recommendedName>
        <fullName evidence="3">SRP54-type proteins GTP-binding domain-containing protein</fullName>
    </recommendedName>
</protein>
<dbReference type="GO" id="GO:0048500">
    <property type="term" value="C:signal recognition particle"/>
    <property type="evidence" value="ECO:0007669"/>
    <property type="project" value="InterPro"/>
</dbReference>
<dbReference type="VEuPathDB" id="VectorBase:BGLB017520"/>
<dbReference type="PROSITE" id="PS00300">
    <property type="entry name" value="SRP54"/>
    <property type="match status" value="1"/>
</dbReference>
<keyword evidence="2" id="KW-0342">GTP-binding</keyword>
<dbReference type="GO" id="GO:0005525">
    <property type="term" value="F:GTP binding"/>
    <property type="evidence" value="ECO:0007669"/>
    <property type="project" value="UniProtKB-KW"/>
</dbReference>
<feature type="domain" description="SRP54-type proteins GTP-binding" evidence="3">
    <location>
        <begin position="167"/>
        <end position="180"/>
    </location>
</feature>
<dbReference type="Proteomes" id="UP000076420">
    <property type="component" value="Unassembled WGS sequence"/>
</dbReference>
<dbReference type="SUPFAM" id="SSF52540">
    <property type="entry name" value="P-loop containing nucleoside triphosphate hydrolases"/>
    <property type="match status" value="1"/>
</dbReference>
<dbReference type="GO" id="GO:0006614">
    <property type="term" value="P:SRP-dependent cotranslational protein targeting to membrane"/>
    <property type="evidence" value="ECO:0007669"/>
    <property type="project" value="InterPro"/>
</dbReference>
<gene>
    <name evidence="4" type="primary">106064459</name>
</gene>
<dbReference type="Gene3D" id="1.20.120.140">
    <property type="entry name" value="Signal recognition particle SRP54, nucleotide-binding domain"/>
    <property type="match status" value="1"/>
</dbReference>
<name>A0A2C9KCG3_BIOGL</name>
<organism evidence="4 5">
    <name type="scientific">Biomphalaria glabrata</name>
    <name type="common">Bloodfluke planorb</name>
    <name type="synonym">Freshwater snail</name>
    <dbReference type="NCBI Taxonomy" id="6526"/>
    <lineage>
        <taxon>Eukaryota</taxon>
        <taxon>Metazoa</taxon>
        <taxon>Spiralia</taxon>
        <taxon>Lophotrochozoa</taxon>
        <taxon>Mollusca</taxon>
        <taxon>Gastropoda</taxon>
        <taxon>Heterobranchia</taxon>
        <taxon>Euthyneura</taxon>
        <taxon>Panpulmonata</taxon>
        <taxon>Hygrophila</taxon>
        <taxon>Lymnaeoidea</taxon>
        <taxon>Planorbidae</taxon>
        <taxon>Biomphalaria</taxon>
    </lineage>
</organism>
<dbReference type="SUPFAM" id="SSF47446">
    <property type="entry name" value="Signal peptide-binding domain"/>
    <property type="match status" value="1"/>
</dbReference>
<dbReference type="Gene3D" id="1.10.260.30">
    <property type="entry name" value="Signal recognition particle, SRP54 subunit, M-domain"/>
    <property type="match status" value="1"/>
</dbReference>
<dbReference type="AlphaFoldDB" id="A0A2C9KCG3"/>
<dbReference type="STRING" id="6526.A0A2C9KCG3"/>
<dbReference type="VEuPathDB" id="VectorBase:BGLAX_044599"/>
<evidence type="ECO:0000256" key="1">
    <source>
        <dbReference type="ARBA" id="ARBA00022741"/>
    </source>
</evidence>